<accession>A0AAW1I8A9</accession>
<protein>
    <recommendedName>
        <fullName evidence="3">Reverse transcriptase</fullName>
    </recommendedName>
</protein>
<evidence type="ECO:0008006" key="3">
    <source>
        <dbReference type="Google" id="ProtNLM"/>
    </source>
</evidence>
<comment type="caution">
    <text evidence="1">The sequence shown here is derived from an EMBL/GenBank/DDBJ whole genome shotgun (WGS) entry which is preliminary data.</text>
</comment>
<name>A0AAW1I8A9_POPJA</name>
<dbReference type="EMBL" id="JASPKY010000804">
    <property type="protein sequence ID" value="KAK9685132.1"/>
    <property type="molecule type" value="Genomic_DNA"/>
</dbReference>
<sequence length="102" mass="11553">MVHGRHELWMSNIVEDAVAATNMNVGLNKCKRMVHGRHELWMSNIVEDAVAATNMNVGLNKCKLHRARPLGGLYWIQSESWPGSCDQNGGRRAVWASQRNQR</sequence>
<organism evidence="1 2">
    <name type="scientific">Popillia japonica</name>
    <name type="common">Japanese beetle</name>
    <dbReference type="NCBI Taxonomy" id="7064"/>
    <lineage>
        <taxon>Eukaryota</taxon>
        <taxon>Metazoa</taxon>
        <taxon>Ecdysozoa</taxon>
        <taxon>Arthropoda</taxon>
        <taxon>Hexapoda</taxon>
        <taxon>Insecta</taxon>
        <taxon>Pterygota</taxon>
        <taxon>Neoptera</taxon>
        <taxon>Endopterygota</taxon>
        <taxon>Coleoptera</taxon>
        <taxon>Polyphaga</taxon>
        <taxon>Scarabaeiformia</taxon>
        <taxon>Scarabaeidae</taxon>
        <taxon>Rutelinae</taxon>
        <taxon>Popillia</taxon>
    </lineage>
</organism>
<dbReference type="AlphaFoldDB" id="A0AAW1I8A9"/>
<evidence type="ECO:0000313" key="2">
    <source>
        <dbReference type="Proteomes" id="UP001458880"/>
    </source>
</evidence>
<evidence type="ECO:0000313" key="1">
    <source>
        <dbReference type="EMBL" id="KAK9685132.1"/>
    </source>
</evidence>
<gene>
    <name evidence="1" type="ORF">QE152_g38278</name>
</gene>
<keyword evidence="2" id="KW-1185">Reference proteome</keyword>
<proteinExistence type="predicted"/>
<reference evidence="1 2" key="1">
    <citation type="journal article" date="2024" name="BMC Genomics">
        <title>De novo assembly and annotation of Popillia japonica's genome with initial clues to its potential as an invasive pest.</title>
        <authorList>
            <person name="Cucini C."/>
            <person name="Boschi S."/>
            <person name="Funari R."/>
            <person name="Cardaioli E."/>
            <person name="Iannotti N."/>
            <person name="Marturano G."/>
            <person name="Paoli F."/>
            <person name="Bruttini M."/>
            <person name="Carapelli A."/>
            <person name="Frati F."/>
            <person name="Nardi F."/>
        </authorList>
    </citation>
    <scope>NUCLEOTIDE SEQUENCE [LARGE SCALE GENOMIC DNA]</scope>
    <source>
        <strain evidence="1">DMR45628</strain>
    </source>
</reference>
<dbReference type="Proteomes" id="UP001458880">
    <property type="component" value="Unassembled WGS sequence"/>
</dbReference>